<feature type="domain" description="DUF4469" evidence="1">
    <location>
        <begin position="136"/>
        <end position="218"/>
    </location>
</feature>
<keyword evidence="4" id="KW-1185">Reference proteome</keyword>
<accession>A0A521E7E3</accession>
<evidence type="ECO:0000259" key="2">
    <source>
        <dbReference type="Pfam" id="PF14848"/>
    </source>
</evidence>
<gene>
    <name evidence="3" type="ORF">SAMN06265218_113118</name>
</gene>
<evidence type="ECO:0000313" key="4">
    <source>
        <dbReference type="Proteomes" id="UP000317593"/>
    </source>
</evidence>
<dbReference type="AlphaFoldDB" id="A0A521E7E3"/>
<dbReference type="RefSeq" id="WP_142715307.1">
    <property type="nucleotide sequence ID" value="NZ_FXTH01000013.1"/>
</dbReference>
<dbReference type="InterPro" id="IPR027824">
    <property type="entry name" value="DUF4469"/>
</dbReference>
<organism evidence="3 4">
    <name type="scientific">Fodinibius sediminis</name>
    <dbReference type="NCBI Taxonomy" id="1214077"/>
    <lineage>
        <taxon>Bacteria</taxon>
        <taxon>Pseudomonadati</taxon>
        <taxon>Balneolota</taxon>
        <taxon>Balneolia</taxon>
        <taxon>Balneolales</taxon>
        <taxon>Balneolaceae</taxon>
        <taxon>Fodinibius</taxon>
    </lineage>
</organism>
<protein>
    <submittedName>
        <fullName evidence="3">Uncharacterized protein</fullName>
    </submittedName>
</protein>
<dbReference type="CDD" id="cd12843">
    <property type="entry name" value="Bvu_2165_C_like"/>
    <property type="match status" value="1"/>
</dbReference>
<feature type="domain" description="Bvu-2165-like IHF-HU-like DNA-binding" evidence="2">
    <location>
        <begin position="3"/>
        <end position="121"/>
    </location>
</feature>
<reference evidence="3 4" key="1">
    <citation type="submission" date="2017-05" db="EMBL/GenBank/DDBJ databases">
        <authorList>
            <person name="Varghese N."/>
            <person name="Submissions S."/>
        </authorList>
    </citation>
    <scope>NUCLEOTIDE SEQUENCE [LARGE SCALE GENOMIC DNA]</scope>
    <source>
        <strain evidence="3 4">DSM 21194</strain>
    </source>
</reference>
<sequence>MSLQFYLIPNHMTSDPDDYMAVSSNSETYTIEDVYEHMTREGSTITRAEALAGYEEVTQGIINLVREGNSVVTPLAHYSSSIKGVFRGEEDDFDASRHQVSVNMSTGRRMREVAGDIPVQKVPVRQRQPAPVHFHDNASESRDAIITPGRGARITGSLLKFNEEDPQQGIFFVNTADGSESRVASQLLRNKPGELIFVNPGLPAGTYRLEIRTTLGDTADLRTGALSSALTVANDG</sequence>
<dbReference type="EMBL" id="FXTH01000013">
    <property type="protein sequence ID" value="SMO79331.1"/>
    <property type="molecule type" value="Genomic_DNA"/>
</dbReference>
<proteinExistence type="predicted"/>
<name>A0A521E7E3_9BACT</name>
<dbReference type="Pfam" id="PF14734">
    <property type="entry name" value="DUF4469"/>
    <property type="match status" value="1"/>
</dbReference>
<dbReference type="OrthoDB" id="1115271at2"/>
<evidence type="ECO:0000313" key="3">
    <source>
        <dbReference type="EMBL" id="SMO79331.1"/>
    </source>
</evidence>
<dbReference type="Proteomes" id="UP000317593">
    <property type="component" value="Unassembled WGS sequence"/>
</dbReference>
<dbReference type="Pfam" id="PF14848">
    <property type="entry name" value="HU-DNA_bdg"/>
    <property type="match status" value="1"/>
</dbReference>
<dbReference type="Gene3D" id="2.70.50.70">
    <property type="match status" value="1"/>
</dbReference>
<evidence type="ECO:0000259" key="1">
    <source>
        <dbReference type="Pfam" id="PF14734"/>
    </source>
</evidence>
<dbReference type="InterPro" id="IPR049893">
    <property type="entry name" value="Bvu_2165-like_IHF-HU-DNA_bdg"/>
</dbReference>